<dbReference type="GO" id="GO:0022904">
    <property type="term" value="P:respiratory electron transport chain"/>
    <property type="evidence" value="ECO:0007669"/>
    <property type="project" value="InterPro"/>
</dbReference>
<keyword evidence="1" id="KW-0812">Transmembrane</keyword>
<dbReference type="HOGENOM" id="CLU_131310_0_0_2"/>
<evidence type="ECO:0000259" key="2">
    <source>
        <dbReference type="Pfam" id="PF14358"/>
    </source>
</evidence>
<dbReference type="KEGG" id="mbar:MSBR2_0554"/>
<dbReference type="GO" id="GO:0016020">
    <property type="term" value="C:membrane"/>
    <property type="evidence" value="ECO:0007669"/>
    <property type="project" value="InterPro"/>
</dbReference>
<name>A0A0E3QZ40_METBA</name>
<keyword evidence="1" id="KW-1133">Transmembrane helix</keyword>
<dbReference type="EMBL" id="CP009530">
    <property type="protein sequence ID" value="AKB57070.1"/>
    <property type="molecule type" value="Genomic_DNA"/>
</dbReference>
<dbReference type="SUPFAM" id="SSF81342">
    <property type="entry name" value="Transmembrane di-heme cytochromes"/>
    <property type="match status" value="1"/>
</dbReference>
<dbReference type="Proteomes" id="UP000033079">
    <property type="component" value="Chromosome"/>
</dbReference>
<keyword evidence="1" id="KW-0472">Membrane</keyword>
<dbReference type="Pfam" id="PF14358">
    <property type="entry name" value="DUF4405"/>
    <property type="match status" value="2"/>
</dbReference>
<feature type="transmembrane region" description="Helical" evidence="1">
    <location>
        <begin position="87"/>
        <end position="107"/>
    </location>
</feature>
<reference evidence="3 4" key="1">
    <citation type="submission" date="2014-07" db="EMBL/GenBank/DDBJ databases">
        <title>Methanogenic archaea and the global carbon cycle.</title>
        <authorList>
            <person name="Henriksen J.R."/>
            <person name="Luke J."/>
            <person name="Reinhart S."/>
            <person name="Benedict M.N."/>
            <person name="Youngblut N.D."/>
            <person name="Metcalf M.E."/>
            <person name="Whitaker R.J."/>
            <person name="Metcalf W.W."/>
        </authorList>
    </citation>
    <scope>NUCLEOTIDE SEQUENCE [LARGE SCALE GENOMIC DNA]</scope>
    <source>
        <strain evidence="3 4">227</strain>
    </source>
</reference>
<dbReference type="GeneID" id="25418202"/>
<feature type="domain" description="Flavinylation-associated cytochrome" evidence="2">
    <location>
        <begin position="9"/>
        <end position="62"/>
    </location>
</feature>
<gene>
    <name evidence="3" type="ORF">MSBR2_0554</name>
</gene>
<feature type="transmembrane region" description="Helical" evidence="1">
    <location>
        <begin position="46"/>
        <end position="66"/>
    </location>
</feature>
<feature type="transmembrane region" description="Helical" evidence="1">
    <location>
        <begin position="127"/>
        <end position="148"/>
    </location>
</feature>
<dbReference type="GeneID" id="42569056"/>
<evidence type="ECO:0000313" key="4">
    <source>
        <dbReference type="Proteomes" id="UP000033079"/>
    </source>
</evidence>
<sequence>MRKINLNYLVDLAFFVQFALVGYSGLIMYFNHHAAGPILRLIHDKVGILMLLFFVVHIALHWRWIVLTTKNFFRKEKQTKKMGKVKLNYLVDLALFIQFALVGYSGLIMYFNHHAAGQILRLIHDKVGILMLFFFVAHIALHWRWIVFTTKNLFGRQRKIKEGEVIEANYMPVD</sequence>
<accession>A0A0E3QZ40</accession>
<dbReference type="InterPro" id="IPR025517">
    <property type="entry name" value="DUF4405"/>
</dbReference>
<dbReference type="AlphaFoldDB" id="A0A0E3QZ40"/>
<dbReference type="RefSeq" id="WP_052712808.1">
    <property type="nucleotide sequence ID" value="NZ_CP009530.1"/>
</dbReference>
<protein>
    <recommendedName>
        <fullName evidence="2">Flavinylation-associated cytochrome domain-containing protein</fullName>
    </recommendedName>
</protein>
<evidence type="ECO:0000256" key="1">
    <source>
        <dbReference type="SAM" id="Phobius"/>
    </source>
</evidence>
<organism evidence="3 4">
    <name type="scientific">Methanosarcina barkeri 227</name>
    <dbReference type="NCBI Taxonomy" id="1434106"/>
    <lineage>
        <taxon>Archaea</taxon>
        <taxon>Methanobacteriati</taxon>
        <taxon>Methanobacteriota</taxon>
        <taxon>Stenosarchaea group</taxon>
        <taxon>Methanomicrobia</taxon>
        <taxon>Methanosarcinales</taxon>
        <taxon>Methanosarcinaceae</taxon>
        <taxon>Methanosarcina</taxon>
    </lineage>
</organism>
<feature type="transmembrane region" description="Helical" evidence="1">
    <location>
        <begin position="12"/>
        <end position="30"/>
    </location>
</feature>
<evidence type="ECO:0000313" key="3">
    <source>
        <dbReference type="EMBL" id="AKB57070.1"/>
    </source>
</evidence>
<dbReference type="PATRIC" id="fig|1434106.5.peg.682"/>
<proteinExistence type="predicted"/>
<dbReference type="InterPro" id="IPR016174">
    <property type="entry name" value="Di-haem_cyt_TM"/>
</dbReference>
<dbReference type="Gene3D" id="1.20.950.20">
    <property type="entry name" value="Transmembrane di-heme cytochromes, Chain C"/>
    <property type="match status" value="1"/>
</dbReference>
<feature type="domain" description="Flavinylation-associated cytochrome" evidence="2">
    <location>
        <begin position="90"/>
        <end position="143"/>
    </location>
</feature>